<dbReference type="RefSeq" id="XP_001836448.2">
    <property type="nucleotide sequence ID" value="XM_001836396.2"/>
</dbReference>
<feature type="compositionally biased region" description="Polar residues" evidence="1">
    <location>
        <begin position="588"/>
        <end position="608"/>
    </location>
</feature>
<dbReference type="InParanoid" id="A8NUG0"/>
<dbReference type="Proteomes" id="UP000001861">
    <property type="component" value="Unassembled WGS sequence"/>
</dbReference>
<feature type="compositionally biased region" description="Polar residues" evidence="1">
    <location>
        <begin position="323"/>
        <end position="338"/>
    </location>
</feature>
<dbReference type="GeneID" id="6012991"/>
<accession>A8NUG0</accession>
<feature type="compositionally biased region" description="Pro residues" evidence="1">
    <location>
        <begin position="380"/>
        <end position="396"/>
    </location>
</feature>
<feature type="compositionally biased region" description="Low complexity" evidence="1">
    <location>
        <begin position="416"/>
        <end position="429"/>
    </location>
</feature>
<evidence type="ECO:0000313" key="3">
    <source>
        <dbReference type="Proteomes" id="UP000001861"/>
    </source>
</evidence>
<organism evidence="2 3">
    <name type="scientific">Coprinopsis cinerea (strain Okayama-7 / 130 / ATCC MYA-4618 / FGSC 9003)</name>
    <name type="common">Inky cap fungus</name>
    <name type="synonym">Hormographiella aspergillata</name>
    <dbReference type="NCBI Taxonomy" id="240176"/>
    <lineage>
        <taxon>Eukaryota</taxon>
        <taxon>Fungi</taxon>
        <taxon>Dikarya</taxon>
        <taxon>Basidiomycota</taxon>
        <taxon>Agaricomycotina</taxon>
        <taxon>Agaricomycetes</taxon>
        <taxon>Agaricomycetidae</taxon>
        <taxon>Agaricales</taxon>
        <taxon>Agaricineae</taxon>
        <taxon>Psathyrellaceae</taxon>
        <taxon>Coprinopsis</taxon>
    </lineage>
</organism>
<feature type="compositionally biased region" description="Polar residues" evidence="1">
    <location>
        <begin position="76"/>
        <end position="89"/>
    </location>
</feature>
<dbReference type="OrthoDB" id="3168445at2759"/>
<reference evidence="2 3" key="1">
    <citation type="journal article" date="2010" name="Proc. Natl. Acad. Sci. U.S.A.">
        <title>Insights into evolution of multicellular fungi from the assembled chromosomes of the mushroom Coprinopsis cinerea (Coprinus cinereus).</title>
        <authorList>
            <person name="Stajich J.E."/>
            <person name="Wilke S.K."/>
            <person name="Ahren D."/>
            <person name="Au C.H."/>
            <person name="Birren B.W."/>
            <person name="Borodovsky M."/>
            <person name="Burns C."/>
            <person name="Canback B."/>
            <person name="Casselton L.A."/>
            <person name="Cheng C.K."/>
            <person name="Deng J."/>
            <person name="Dietrich F.S."/>
            <person name="Fargo D.C."/>
            <person name="Farman M.L."/>
            <person name="Gathman A.C."/>
            <person name="Goldberg J."/>
            <person name="Guigo R."/>
            <person name="Hoegger P.J."/>
            <person name="Hooker J.B."/>
            <person name="Huggins A."/>
            <person name="James T.Y."/>
            <person name="Kamada T."/>
            <person name="Kilaru S."/>
            <person name="Kodira C."/>
            <person name="Kues U."/>
            <person name="Kupfer D."/>
            <person name="Kwan H.S."/>
            <person name="Lomsadze A."/>
            <person name="Li W."/>
            <person name="Lilly W.W."/>
            <person name="Ma L.J."/>
            <person name="Mackey A.J."/>
            <person name="Manning G."/>
            <person name="Martin F."/>
            <person name="Muraguchi H."/>
            <person name="Natvig D.O."/>
            <person name="Palmerini H."/>
            <person name="Ramesh M.A."/>
            <person name="Rehmeyer C.J."/>
            <person name="Roe B.A."/>
            <person name="Shenoy N."/>
            <person name="Stanke M."/>
            <person name="Ter-Hovhannisyan V."/>
            <person name="Tunlid A."/>
            <person name="Velagapudi R."/>
            <person name="Vision T.J."/>
            <person name="Zeng Q."/>
            <person name="Zolan M.E."/>
            <person name="Pukkila P.J."/>
        </authorList>
    </citation>
    <scope>NUCLEOTIDE SEQUENCE [LARGE SCALE GENOMIC DNA]</scope>
    <source>
        <strain evidence="3">Okayama-7 / 130 / ATCC MYA-4618 / FGSC 9003</strain>
    </source>
</reference>
<sequence length="720" mass="76236">MLATISTAPDDSRNATNFGDSRSLKSFRLKRVASAKFPTFDFLSAARRAAPLEAHKIHIIPTTRDGIIAMSESPNHITASPAMSGTGTENKQRPVPDSSPTTNDGLQPATRNPRATSPSAPKSPTFPSAQPRAIKRPPAVNSAFGREQREAALRERGLLPPLPQKDLSQLEREQDRKIPVVRPAPDDASIPAGDGMSAADLIKKEWEAKNKDAEAEQRQRLNTFRFGGASSTDLTNLVVSSEGASSSNTSDQQGPKTTPEGKRRAGHQASLSQPVIAGVELSKDHRRSLSLQTKALPAPPSIENLKNPLTPILDLPYGPEVQSYVSNGAVASSENVNNDLPDPSHIRKPSSASIASSSSREGPQPPKPPPKPSSATAPPAATPPPCRPPPPAPTSPECPSIPQRPDSGVLPREDSTSSSTSILTPSLDSASQTISSSESFGVGAGKGKSGGLKLKLENGNPIPVIIESSIENNLSDDAGADKDEGLVAEPAKSTEEDRKEGLDGKALSSSEHGHGGGESSEGGLDVPPPVPPRDPPSVQHQQRKRGMTTDQYLPKSTADQEQSGGAAPARRKTINPFKRNQQQQQHQDTLNPNGNAPKRSFTTISRSVVGSVLRPSRNNNNAAKSDDGNGGNAQEAPSSPRIPSSSSPPSSPKRQYWQRSPAITGGAGVFAQQQQQPPQSPQVVRQAVSPTLYSTATILAEASKIQDEEQRQMAEMMFLS</sequence>
<proteinExistence type="predicted"/>
<feature type="compositionally biased region" description="Low complexity" evidence="1">
    <location>
        <begin position="671"/>
        <end position="687"/>
    </location>
</feature>
<keyword evidence="3" id="KW-1185">Reference proteome</keyword>
<comment type="caution">
    <text evidence="2">The sequence shown here is derived from an EMBL/GenBank/DDBJ whole genome shotgun (WGS) entry which is preliminary data.</text>
</comment>
<dbReference type="HOGENOM" id="CLU_014567_0_0_1"/>
<gene>
    <name evidence="2" type="ORF">CC1G_07095</name>
</gene>
<feature type="compositionally biased region" description="Polar residues" evidence="1">
    <location>
        <begin position="430"/>
        <end position="439"/>
    </location>
</feature>
<feature type="compositionally biased region" description="Basic and acidic residues" evidence="1">
    <location>
        <begin position="492"/>
        <end position="503"/>
    </location>
</feature>
<dbReference type="OMA" id="EWESKNQ"/>
<feature type="region of interest" description="Disordered" evidence="1">
    <location>
        <begin position="1"/>
        <end position="20"/>
    </location>
</feature>
<protein>
    <submittedName>
        <fullName evidence="2">Uncharacterized protein</fullName>
    </submittedName>
</protein>
<feature type="region of interest" description="Disordered" evidence="1">
    <location>
        <begin position="235"/>
        <end position="457"/>
    </location>
</feature>
<feature type="compositionally biased region" description="Pro residues" evidence="1">
    <location>
        <begin position="363"/>
        <end position="372"/>
    </location>
</feature>
<feature type="compositionally biased region" description="Pro residues" evidence="1">
    <location>
        <begin position="526"/>
        <end position="535"/>
    </location>
</feature>
<feature type="compositionally biased region" description="Polar residues" evidence="1">
    <location>
        <begin position="235"/>
        <end position="256"/>
    </location>
</feature>
<feature type="compositionally biased region" description="Polar residues" evidence="1">
    <location>
        <begin position="98"/>
        <end position="128"/>
    </location>
</feature>
<feature type="compositionally biased region" description="Basic and acidic residues" evidence="1">
    <location>
        <begin position="146"/>
        <end position="157"/>
    </location>
</feature>
<dbReference type="KEGG" id="cci:CC1G_07095"/>
<evidence type="ECO:0000256" key="1">
    <source>
        <dbReference type="SAM" id="MobiDB-lite"/>
    </source>
</evidence>
<dbReference type="EMBL" id="AACS02000004">
    <property type="protein sequence ID" value="EAU85401.2"/>
    <property type="molecule type" value="Genomic_DNA"/>
</dbReference>
<feature type="compositionally biased region" description="Basic and acidic residues" evidence="1">
    <location>
        <begin position="168"/>
        <end position="178"/>
    </location>
</feature>
<feature type="region of interest" description="Disordered" evidence="1">
    <location>
        <begin position="472"/>
        <end position="687"/>
    </location>
</feature>
<feature type="region of interest" description="Disordered" evidence="1">
    <location>
        <begin position="76"/>
        <end position="203"/>
    </location>
</feature>
<feature type="compositionally biased region" description="Low complexity" evidence="1">
    <location>
        <begin position="350"/>
        <end position="359"/>
    </location>
</feature>
<dbReference type="AlphaFoldDB" id="A8NUG0"/>
<evidence type="ECO:0000313" key="2">
    <source>
        <dbReference type="EMBL" id="EAU85401.2"/>
    </source>
</evidence>
<feature type="compositionally biased region" description="Low complexity" evidence="1">
    <location>
        <begin position="637"/>
        <end position="648"/>
    </location>
</feature>
<dbReference type="eggNOG" id="ENOG502RC2Z">
    <property type="taxonomic scope" value="Eukaryota"/>
</dbReference>
<dbReference type="VEuPathDB" id="FungiDB:CC1G_07095"/>
<name>A8NUG0_COPC7</name>